<accession>A0AB38ZMP4</accession>
<reference evidence="1" key="1">
    <citation type="submission" date="2024-01" db="EMBL/GenBank/DDBJ databases">
        <title>Genomic and biogeographic characterisation of Mantoniella tinhauana virus 1, the first discovered Mantoniella-infecting prasinovirus.</title>
        <authorList>
            <person name="Rey Redondo E."/>
            <person name="Yung C.C.M."/>
        </authorList>
    </citation>
    <scope>NUCLEOTIDE SEQUENCE</scope>
    <source>
        <strain evidence="1">Lau Fau Shan</strain>
    </source>
</reference>
<sequence>MEFHFVKLNVNGGYLSLVDPTAKPRYVCFAERHTAEKCIDYVSSFRSRNGNWPSFDMSQPKRKISMDINKKRVTPEKVKRYMEIETLDYDSIDLIAGRTNVSFYCVLRFDTISTGDMENVSMSGTEMDGEAVLYDYVNWMNLNLKVN</sequence>
<proteinExistence type="predicted"/>
<protein>
    <submittedName>
        <fullName evidence="1">Uncharacterized protein</fullName>
    </submittedName>
</protein>
<dbReference type="EMBL" id="PP130629">
    <property type="protein sequence ID" value="XAO13550.1"/>
    <property type="molecule type" value="Genomic_DNA"/>
</dbReference>
<name>A0AB38ZMP4_9VIRU</name>
<organism evidence="1">
    <name type="scientific">Mantoniella tinhauana virus 1</name>
    <dbReference type="NCBI Taxonomy" id="3111543"/>
    <lineage>
        <taxon>Viruses</taxon>
    </lineage>
</organism>
<evidence type="ECO:0000313" key="1">
    <source>
        <dbReference type="EMBL" id="XAO13550.1"/>
    </source>
</evidence>